<dbReference type="HAMAP" id="MF_00973">
    <property type="entry name" value="Gluconeogen_factor"/>
    <property type="match status" value="1"/>
</dbReference>
<comment type="function">
    <text evidence="2">Required for morphogenesis under gluconeogenic growth conditions.</text>
</comment>
<reference evidence="3 4" key="1">
    <citation type="submission" date="2019-08" db="EMBL/GenBank/DDBJ databases">
        <title>In-depth cultivation of the pig gut microbiome towards novel bacterial diversity and tailored functional studies.</title>
        <authorList>
            <person name="Wylensek D."/>
            <person name="Hitch T.C.A."/>
            <person name="Clavel T."/>
        </authorList>
    </citation>
    <scope>NUCLEOTIDE SEQUENCE [LARGE SCALE GENOMIC DNA]</scope>
    <source>
        <strain evidence="3 4">SM-530-WT-4B</strain>
    </source>
</reference>
<dbReference type="InterPro" id="IPR038136">
    <property type="entry name" value="CofD-like_dom_sf"/>
</dbReference>
<proteinExistence type="inferred from homology"/>
<evidence type="ECO:0000313" key="3">
    <source>
        <dbReference type="EMBL" id="MST55220.1"/>
    </source>
</evidence>
<protein>
    <recommendedName>
        <fullName evidence="2">Putative gluconeogenesis factor</fullName>
    </recommendedName>
</protein>
<dbReference type="InterPro" id="IPR002882">
    <property type="entry name" value="CofD"/>
</dbReference>
<organism evidence="3 4">
    <name type="scientific">Pyramidobacter porci</name>
    <dbReference type="NCBI Taxonomy" id="2605789"/>
    <lineage>
        <taxon>Bacteria</taxon>
        <taxon>Thermotogati</taxon>
        <taxon>Synergistota</taxon>
        <taxon>Synergistia</taxon>
        <taxon>Synergistales</taxon>
        <taxon>Dethiosulfovibrionaceae</taxon>
        <taxon>Pyramidobacter</taxon>
    </lineage>
</organism>
<sequence>MTLLFAVALIFVGGCLAGGVTVSLLFRNSRRVRSFISKRTNEREAAAAAVQLRLAGGPHFVAVGGGTGLSSLLKGLKGYTRNIVALVTVTDEGGSSGRLVRDWGMLPPGDIRNCLVALSENDDQLRAFMNFRFGQGDLKGHSLGNLILLAATEQSGDFKNAVELVNSLLAIRGRVLPITTENVTLVAETNDGTTLRGELAVAERGRDIRRIRLEPSGVKPVREAFSLLHHADMVILGPGSLFTSVIPNLLVEDFTAALRTSKRPVVYVANLMTQPGETSGMTQLNHVQWVAKALGRYPDAVVLSEDVIPEPLREKYHAQGAEPLSLGRQDEEFLISKGCQVFRASLLQIQESGVVRHHSARLAEALMRINRKLNDGYEL</sequence>
<dbReference type="GO" id="GO:0005737">
    <property type="term" value="C:cytoplasm"/>
    <property type="evidence" value="ECO:0007669"/>
    <property type="project" value="UniProtKB-SubCell"/>
</dbReference>
<dbReference type="EMBL" id="VUNH01000003">
    <property type="protein sequence ID" value="MST55220.1"/>
    <property type="molecule type" value="Genomic_DNA"/>
</dbReference>
<evidence type="ECO:0000256" key="1">
    <source>
        <dbReference type="ARBA" id="ARBA00022490"/>
    </source>
</evidence>
<dbReference type="PANTHER" id="PTHR30135">
    <property type="entry name" value="UNCHARACTERIZED PROTEIN YVCK-RELATED"/>
    <property type="match status" value="1"/>
</dbReference>
<name>A0A6L5YAA8_9BACT</name>
<dbReference type="PANTHER" id="PTHR30135:SF3">
    <property type="entry name" value="GLUCONEOGENESIS FACTOR-RELATED"/>
    <property type="match status" value="1"/>
</dbReference>
<comment type="subcellular location">
    <subcellularLocation>
        <location evidence="2">Cytoplasm</location>
    </subcellularLocation>
</comment>
<comment type="caution">
    <text evidence="3">The sequence shown here is derived from an EMBL/GenBank/DDBJ whole genome shotgun (WGS) entry which is preliminary data.</text>
</comment>
<accession>A0A6L5YAA8</accession>
<dbReference type="NCBIfam" id="TIGR01826">
    <property type="entry name" value="CofD_related"/>
    <property type="match status" value="1"/>
</dbReference>
<keyword evidence="1 2" id="KW-0963">Cytoplasm</keyword>
<evidence type="ECO:0000313" key="4">
    <source>
        <dbReference type="Proteomes" id="UP000473699"/>
    </source>
</evidence>
<comment type="similarity">
    <text evidence="2">Belongs to the gluconeogenesis factor family.</text>
</comment>
<dbReference type="InterPro" id="IPR010119">
    <property type="entry name" value="Gluconeogen_factor"/>
</dbReference>
<dbReference type="CDD" id="cd07187">
    <property type="entry name" value="YvcK_like"/>
    <property type="match status" value="1"/>
</dbReference>
<dbReference type="AlphaFoldDB" id="A0A6L5YAA8"/>
<dbReference type="Proteomes" id="UP000473699">
    <property type="component" value="Unassembled WGS sequence"/>
</dbReference>
<gene>
    <name evidence="3" type="ORF">FYJ74_04080</name>
</gene>
<dbReference type="RefSeq" id="WP_154528317.1">
    <property type="nucleotide sequence ID" value="NZ_VUNH01000003.1"/>
</dbReference>
<keyword evidence="4" id="KW-1185">Reference proteome</keyword>
<dbReference type="GO" id="GO:0008360">
    <property type="term" value="P:regulation of cell shape"/>
    <property type="evidence" value="ECO:0007669"/>
    <property type="project" value="UniProtKB-UniRule"/>
</dbReference>
<dbReference type="Pfam" id="PF01933">
    <property type="entry name" value="CofD"/>
    <property type="match status" value="1"/>
</dbReference>
<evidence type="ECO:0000256" key="2">
    <source>
        <dbReference type="HAMAP-Rule" id="MF_00973"/>
    </source>
</evidence>
<dbReference type="Gene3D" id="3.40.50.10680">
    <property type="entry name" value="CofD-like domains"/>
    <property type="match status" value="1"/>
</dbReference>
<dbReference type="GO" id="GO:0043743">
    <property type="term" value="F:LPPG:FO 2-phospho-L-lactate transferase activity"/>
    <property type="evidence" value="ECO:0007669"/>
    <property type="project" value="InterPro"/>
</dbReference>
<dbReference type="SUPFAM" id="SSF142338">
    <property type="entry name" value="CofD-like"/>
    <property type="match status" value="1"/>
</dbReference>